<dbReference type="SUPFAM" id="SSF53335">
    <property type="entry name" value="S-adenosyl-L-methionine-dependent methyltransferases"/>
    <property type="match status" value="1"/>
</dbReference>
<evidence type="ECO:0000313" key="5">
    <source>
        <dbReference type="Proteomes" id="UP000016638"/>
    </source>
</evidence>
<keyword evidence="5" id="KW-1185">Reference proteome</keyword>
<dbReference type="InterPro" id="IPR051422">
    <property type="entry name" value="AlkB_tRNA_MeTrf/Diox"/>
</dbReference>
<name>U2TJY3_9ACTN</name>
<dbReference type="GO" id="GO:0030488">
    <property type="term" value="P:tRNA methylation"/>
    <property type="evidence" value="ECO:0007669"/>
    <property type="project" value="TreeGrafter"/>
</dbReference>
<sequence>MPTCPDMSLGLARRMVTLTSAFYREQAASFSATRQSAWPGWEHLLELLPPDPPSLGVVDVACGNQRLGRFLEERLPHTRLSYVGVDNCRALAGDAPLVEADVARTLLERPLHLGLPEADAAVSFGFMHHLPTSAARERLLSSLVAAVRPGGLAVVSLWRFMDSDPLAAKARATTARALGALGLAQGELGANDYLLGWQGKPGAYRFCHYVDDDEVRALTRAVPSAQPVGTFPADGHGGDLNTYLVLRRKGATSPNGKSVPPAQIMESFSHRGPKMGSS</sequence>
<dbReference type="PATRIC" id="fig|1125712.3.peg.2048"/>
<keyword evidence="1 4" id="KW-0489">Methyltransferase</keyword>
<reference evidence="4 5" key="1">
    <citation type="submission" date="2013-08" db="EMBL/GenBank/DDBJ databases">
        <authorList>
            <person name="Durkin A.S."/>
            <person name="Haft D.R."/>
            <person name="McCorrison J."/>
            <person name="Torralba M."/>
            <person name="Gillis M."/>
            <person name="Haft D.H."/>
            <person name="Methe B."/>
            <person name="Sutton G."/>
            <person name="Nelson K.E."/>
        </authorList>
    </citation>
    <scope>NUCLEOTIDE SEQUENCE [LARGE SCALE GENOMIC DNA]</scope>
    <source>
        <strain evidence="4 5">F0195</strain>
    </source>
</reference>
<dbReference type="InterPro" id="IPR029063">
    <property type="entry name" value="SAM-dependent_MTases_sf"/>
</dbReference>
<dbReference type="Gene3D" id="3.40.50.150">
    <property type="entry name" value="Vaccinia Virus protein VP39"/>
    <property type="match status" value="1"/>
</dbReference>
<dbReference type="GO" id="GO:0002098">
    <property type="term" value="P:tRNA wobble uridine modification"/>
    <property type="evidence" value="ECO:0007669"/>
    <property type="project" value="TreeGrafter"/>
</dbReference>
<evidence type="ECO:0000256" key="2">
    <source>
        <dbReference type="ARBA" id="ARBA00022679"/>
    </source>
</evidence>
<dbReference type="AlphaFoldDB" id="U2TJY3"/>
<keyword evidence="2 4" id="KW-0808">Transferase</keyword>
<gene>
    <name evidence="4" type="ORF">HMPREF1316_1282</name>
</gene>
<proteinExistence type="predicted"/>
<dbReference type="PANTHER" id="PTHR13069">
    <property type="entry name" value="ALKYLATED DNA REPAIR PROTEIN ALKB HOMOLOG 8"/>
    <property type="match status" value="1"/>
</dbReference>
<evidence type="ECO:0000256" key="3">
    <source>
        <dbReference type="SAM" id="MobiDB-lite"/>
    </source>
</evidence>
<protein>
    <submittedName>
        <fullName evidence="4">Methyltransferase domain protein</fullName>
    </submittedName>
</protein>
<organism evidence="4 5">
    <name type="scientific">Olsenella profusa F0195</name>
    <dbReference type="NCBI Taxonomy" id="1125712"/>
    <lineage>
        <taxon>Bacteria</taxon>
        <taxon>Bacillati</taxon>
        <taxon>Actinomycetota</taxon>
        <taxon>Coriobacteriia</taxon>
        <taxon>Coriobacteriales</taxon>
        <taxon>Atopobiaceae</taxon>
        <taxon>Olsenella</taxon>
    </lineage>
</organism>
<evidence type="ECO:0000313" key="4">
    <source>
        <dbReference type="EMBL" id="ERL06513.1"/>
    </source>
</evidence>
<dbReference type="EMBL" id="AWEZ01000064">
    <property type="protein sequence ID" value="ERL06513.1"/>
    <property type="molecule type" value="Genomic_DNA"/>
</dbReference>
<dbReference type="STRING" id="1125712.HMPREF1316_1282"/>
<evidence type="ECO:0000256" key="1">
    <source>
        <dbReference type="ARBA" id="ARBA00022603"/>
    </source>
</evidence>
<accession>U2TJY3</accession>
<dbReference type="GO" id="GO:0000049">
    <property type="term" value="F:tRNA binding"/>
    <property type="evidence" value="ECO:0007669"/>
    <property type="project" value="TreeGrafter"/>
</dbReference>
<dbReference type="Proteomes" id="UP000016638">
    <property type="component" value="Unassembled WGS sequence"/>
</dbReference>
<dbReference type="GO" id="GO:0005737">
    <property type="term" value="C:cytoplasm"/>
    <property type="evidence" value="ECO:0007669"/>
    <property type="project" value="TreeGrafter"/>
</dbReference>
<dbReference type="PANTHER" id="PTHR13069:SF21">
    <property type="entry name" value="ALKYLATED DNA REPAIR PROTEIN ALKB HOMOLOG 8"/>
    <property type="match status" value="1"/>
</dbReference>
<dbReference type="eggNOG" id="COG0500">
    <property type="taxonomic scope" value="Bacteria"/>
</dbReference>
<comment type="caution">
    <text evidence="4">The sequence shown here is derived from an EMBL/GenBank/DDBJ whole genome shotgun (WGS) entry which is preliminary data.</text>
</comment>
<feature type="region of interest" description="Disordered" evidence="3">
    <location>
        <begin position="251"/>
        <end position="278"/>
    </location>
</feature>
<dbReference type="OrthoDB" id="3178039at2"/>
<dbReference type="GO" id="GO:0106335">
    <property type="term" value="F:tRNA (5-carboxymethyluridine(34)-5-O)-methyltransferase activity"/>
    <property type="evidence" value="ECO:0007669"/>
    <property type="project" value="TreeGrafter"/>
</dbReference>